<dbReference type="Pfam" id="PF08742">
    <property type="entry name" value="C8"/>
    <property type="match status" value="1"/>
</dbReference>
<feature type="region of interest" description="Disordered" evidence="1">
    <location>
        <begin position="1"/>
        <end position="26"/>
    </location>
</feature>
<evidence type="ECO:0000313" key="4">
    <source>
        <dbReference type="Proteomes" id="UP001159641"/>
    </source>
</evidence>
<proteinExistence type="predicted"/>
<gene>
    <name evidence="3" type="ORF">J1605_004227</name>
</gene>
<evidence type="ECO:0000256" key="1">
    <source>
        <dbReference type="SAM" id="MobiDB-lite"/>
    </source>
</evidence>
<organism evidence="3 4">
    <name type="scientific">Eschrichtius robustus</name>
    <name type="common">California gray whale</name>
    <name type="synonym">Eschrichtius gibbosus</name>
    <dbReference type="NCBI Taxonomy" id="9764"/>
    <lineage>
        <taxon>Eukaryota</taxon>
        <taxon>Metazoa</taxon>
        <taxon>Chordata</taxon>
        <taxon>Craniata</taxon>
        <taxon>Vertebrata</taxon>
        <taxon>Euteleostomi</taxon>
        <taxon>Mammalia</taxon>
        <taxon>Eutheria</taxon>
        <taxon>Laurasiatheria</taxon>
        <taxon>Artiodactyla</taxon>
        <taxon>Whippomorpha</taxon>
        <taxon>Cetacea</taxon>
        <taxon>Mysticeti</taxon>
        <taxon>Eschrichtiidae</taxon>
        <taxon>Eschrichtius</taxon>
    </lineage>
</organism>
<dbReference type="Proteomes" id="UP001159641">
    <property type="component" value="Unassembled WGS sequence"/>
</dbReference>
<name>A0AB34HJW5_ESCRO</name>
<dbReference type="EMBL" id="JAIQCJ010001271">
    <property type="protein sequence ID" value="KAJ8791422.1"/>
    <property type="molecule type" value="Genomic_DNA"/>
</dbReference>
<protein>
    <recommendedName>
        <fullName evidence="2">VWF/SSPO/Zonadhesin-like cysteine-rich domain-containing protein</fullName>
    </recommendedName>
</protein>
<accession>A0AB34HJW5</accession>
<feature type="domain" description="VWF/SSPO/Zonadhesin-like cysteine-rich" evidence="2">
    <location>
        <begin position="36"/>
        <end position="80"/>
    </location>
</feature>
<comment type="caution">
    <text evidence="3">The sequence shown here is derived from an EMBL/GenBank/DDBJ whole genome shotgun (WGS) entry which is preliminary data.</text>
</comment>
<keyword evidence="4" id="KW-1185">Reference proteome</keyword>
<reference evidence="3 4" key="1">
    <citation type="submission" date="2022-11" db="EMBL/GenBank/DDBJ databases">
        <title>Whole genome sequence of Eschrichtius robustus ER-17-0199.</title>
        <authorList>
            <person name="Bruniche-Olsen A."/>
            <person name="Black A.N."/>
            <person name="Fields C.J."/>
            <person name="Walden K."/>
            <person name="Dewoody J.A."/>
        </authorList>
    </citation>
    <scope>NUCLEOTIDE SEQUENCE [LARGE SCALE GENOMIC DNA]</scope>
    <source>
        <strain evidence="3">ER-17-0199</strain>
        <tissue evidence="3">Blubber</tissue>
    </source>
</reference>
<dbReference type="AlphaFoldDB" id="A0AB34HJW5"/>
<evidence type="ECO:0000313" key="3">
    <source>
        <dbReference type="EMBL" id="KAJ8791422.1"/>
    </source>
</evidence>
<sequence>MPTAQPQACHPLFPQDTDLTRQPYSRPSADCWGPDRPYGTCSEDMEPRIHLENCVHDLYATGGSRETLCAVLGSYAQECQ</sequence>
<dbReference type="InterPro" id="IPR014853">
    <property type="entry name" value="VWF/SSPO/ZAN-like_Cys-rich_dom"/>
</dbReference>
<evidence type="ECO:0000259" key="2">
    <source>
        <dbReference type="Pfam" id="PF08742"/>
    </source>
</evidence>